<evidence type="ECO:0000256" key="2">
    <source>
        <dbReference type="ARBA" id="ARBA00022527"/>
    </source>
</evidence>
<dbReference type="InterPro" id="IPR011009">
    <property type="entry name" value="Kinase-like_dom_sf"/>
</dbReference>
<dbReference type="GO" id="GO:0030247">
    <property type="term" value="F:polysaccharide binding"/>
    <property type="evidence" value="ECO:0007669"/>
    <property type="project" value="InterPro"/>
</dbReference>
<dbReference type="CDD" id="cd00054">
    <property type="entry name" value="EGF_CA"/>
    <property type="match status" value="1"/>
</dbReference>
<dbReference type="EMBL" id="KT893872">
    <property type="protein sequence ID" value="ALQ43974.1"/>
    <property type="molecule type" value="mRNA"/>
</dbReference>
<dbReference type="InterPro" id="IPR045274">
    <property type="entry name" value="WAK-like"/>
</dbReference>
<dbReference type="PROSITE" id="PS01187">
    <property type="entry name" value="EGF_CA"/>
    <property type="match status" value="1"/>
</dbReference>
<dbReference type="GO" id="GO:0005886">
    <property type="term" value="C:plasma membrane"/>
    <property type="evidence" value="ECO:0007669"/>
    <property type="project" value="TreeGrafter"/>
</dbReference>
<keyword evidence="12" id="KW-1015">Disulfide bond</keyword>
<comment type="catalytic activity">
    <reaction evidence="14">
        <text>L-seryl-[protein] + ATP = O-phospho-L-seryl-[protein] + ADP + H(+)</text>
        <dbReference type="Rhea" id="RHEA:17989"/>
        <dbReference type="Rhea" id="RHEA-COMP:9863"/>
        <dbReference type="Rhea" id="RHEA-COMP:11604"/>
        <dbReference type="ChEBI" id="CHEBI:15378"/>
        <dbReference type="ChEBI" id="CHEBI:29999"/>
        <dbReference type="ChEBI" id="CHEBI:30616"/>
        <dbReference type="ChEBI" id="CHEBI:83421"/>
        <dbReference type="ChEBI" id="CHEBI:456216"/>
    </reaction>
</comment>
<keyword evidence="7" id="KW-0547">Nucleotide-binding</keyword>
<dbReference type="AlphaFoldDB" id="A0A0S2ZYM7"/>
<keyword evidence="6 17" id="KW-0732">Signal</keyword>
<feature type="signal peptide" evidence="17">
    <location>
        <begin position="1"/>
        <end position="21"/>
    </location>
</feature>
<dbReference type="CDD" id="cd14066">
    <property type="entry name" value="STKc_IRAK"/>
    <property type="match status" value="1"/>
</dbReference>
<keyword evidence="9" id="KW-0067">ATP-binding</keyword>
<gene>
    <name evidence="19" type="primary">WAK1_n</name>
</gene>
<evidence type="ECO:0000256" key="9">
    <source>
        <dbReference type="ARBA" id="ARBA00022840"/>
    </source>
</evidence>
<protein>
    <submittedName>
        <fullName evidence="19">Cell wall-associated protein kinase 1</fullName>
    </submittedName>
</protein>
<keyword evidence="10 16" id="KW-1133">Transmembrane helix</keyword>
<keyword evidence="2" id="KW-0723">Serine/threonine-protein kinase</keyword>
<feature type="chain" id="PRO_5006608892" evidence="17">
    <location>
        <begin position="22"/>
        <end position="708"/>
    </location>
</feature>
<dbReference type="InterPro" id="IPR018097">
    <property type="entry name" value="EGF_Ca-bd_CS"/>
</dbReference>
<evidence type="ECO:0000256" key="5">
    <source>
        <dbReference type="ARBA" id="ARBA00022692"/>
    </source>
</evidence>
<dbReference type="SMART" id="SM00179">
    <property type="entry name" value="EGF_CA"/>
    <property type="match status" value="1"/>
</dbReference>
<keyword evidence="4" id="KW-0808">Transferase</keyword>
<evidence type="ECO:0000256" key="8">
    <source>
        <dbReference type="ARBA" id="ARBA00022777"/>
    </source>
</evidence>
<evidence type="ECO:0000256" key="12">
    <source>
        <dbReference type="ARBA" id="ARBA00023157"/>
    </source>
</evidence>
<feature type="transmembrane region" description="Helical" evidence="16">
    <location>
        <begin position="327"/>
        <end position="350"/>
    </location>
</feature>
<keyword evidence="11 16" id="KW-0472">Membrane</keyword>
<dbReference type="Gene3D" id="1.10.510.10">
    <property type="entry name" value="Transferase(Phosphotransferase) domain 1"/>
    <property type="match status" value="1"/>
</dbReference>
<sequence length="708" mass="78700">MRTSSILAAVVFCVCLSTTSAIPSSSISIPMAKPNCSETCGNITVPYPFGMSSECSIDLDFLVECRNSTNPPTLFLSSIDLQVTDIRVNGTIVVKYPVTPINCTAVKKTASLGRQFLGSPFTISADGNTFAVLGCRNSIFLKINGTGLSGCFPACGKNYTQDSCQIDIPPRSQELIYTYQSTTDTQPGNTTQYCGYAFPVERESLSKTYDLYRGLSDDYLNPFNEQLTHAPLVLDWELTHIDISPYWEPPPNTLCATRFSDLSLSTTKKCSCSYGFRGNPYLDAGCVDINECEEDPSLCGATGATCVNEIGSFTCHDQYSSHRVRNILLVTFGSLFVAGIFIPCLSKVILKGLKARRRRKFFVRNGGLLLEQKLSSIDNDYKKSKLFTSKELKQATNHYSENRVLGRGGQGTVYKGMLTDGSIVAVKKSKTVQETDVESFVNEVVILSQIIHRSIVRLLGCCLETETPILVYEFVPNGTLFEHIHDRSEDFPLTWQMRLRIVVEIASALSYLHSYASAPIFHRDIKSTNILLDEKYRAKVSDFGTSRSLAIDQTHFTTRVCGTYGYLDPEYFQSNQFTEKSDVYSFGVVMVELLTGEIAVSLLRAGTRRSLATHFLHSMEEGKLFEIVDPRIVEGGEREREEVITMVAELARRCLQLKGSLRPTMRQIANELESVIHIKSAEQSHDRDEVELSVIDFSSISPFAIASN</sequence>
<evidence type="ECO:0000256" key="16">
    <source>
        <dbReference type="SAM" id="Phobius"/>
    </source>
</evidence>
<dbReference type="FunFam" id="3.30.200.20:FF:000043">
    <property type="entry name" value="Wall-associated receptor kinase 2"/>
    <property type="match status" value="1"/>
</dbReference>
<dbReference type="PROSITE" id="PS50011">
    <property type="entry name" value="PROTEIN_KINASE_DOM"/>
    <property type="match status" value="1"/>
</dbReference>
<keyword evidence="3" id="KW-0245">EGF-like domain</keyword>
<evidence type="ECO:0000313" key="19">
    <source>
        <dbReference type="EMBL" id="ALQ43974.1"/>
    </source>
</evidence>
<evidence type="ECO:0000256" key="15">
    <source>
        <dbReference type="ARBA" id="ARBA00047951"/>
    </source>
</evidence>
<dbReference type="Pfam" id="PF07645">
    <property type="entry name" value="EGF_CA"/>
    <property type="match status" value="1"/>
</dbReference>
<dbReference type="InterPro" id="IPR001881">
    <property type="entry name" value="EGF-like_Ca-bd_dom"/>
</dbReference>
<name>A0A0S2ZYM7_CRAPL</name>
<evidence type="ECO:0000256" key="14">
    <source>
        <dbReference type="ARBA" id="ARBA00047558"/>
    </source>
</evidence>
<dbReference type="PANTHER" id="PTHR27005">
    <property type="entry name" value="WALL-ASSOCIATED RECEPTOR KINASE-LIKE 21"/>
    <property type="match status" value="1"/>
</dbReference>
<dbReference type="GO" id="GO:0007166">
    <property type="term" value="P:cell surface receptor signaling pathway"/>
    <property type="evidence" value="ECO:0007669"/>
    <property type="project" value="InterPro"/>
</dbReference>
<dbReference type="SMR" id="A0A0S2ZYM7"/>
<dbReference type="GO" id="GO:0005524">
    <property type="term" value="F:ATP binding"/>
    <property type="evidence" value="ECO:0007669"/>
    <property type="project" value="UniProtKB-KW"/>
</dbReference>
<dbReference type="InterPro" id="IPR049883">
    <property type="entry name" value="NOTCH1_EGF-like"/>
</dbReference>
<evidence type="ECO:0000256" key="4">
    <source>
        <dbReference type="ARBA" id="ARBA00022679"/>
    </source>
</evidence>
<dbReference type="Gene3D" id="2.10.25.10">
    <property type="entry name" value="Laminin"/>
    <property type="match status" value="1"/>
</dbReference>
<dbReference type="InterPro" id="IPR025287">
    <property type="entry name" value="WAK_GUB"/>
</dbReference>
<evidence type="ECO:0000256" key="3">
    <source>
        <dbReference type="ARBA" id="ARBA00022536"/>
    </source>
</evidence>
<dbReference type="SMART" id="SM00220">
    <property type="entry name" value="S_TKc"/>
    <property type="match status" value="1"/>
</dbReference>
<proteinExistence type="evidence at transcript level"/>
<comment type="subcellular location">
    <subcellularLocation>
        <location evidence="1">Membrane</location>
        <topology evidence="1">Single-pass type I membrane protein</topology>
    </subcellularLocation>
</comment>
<evidence type="ECO:0000256" key="13">
    <source>
        <dbReference type="ARBA" id="ARBA00023180"/>
    </source>
</evidence>
<evidence type="ECO:0000256" key="7">
    <source>
        <dbReference type="ARBA" id="ARBA00022741"/>
    </source>
</evidence>
<dbReference type="GO" id="GO:0004674">
    <property type="term" value="F:protein serine/threonine kinase activity"/>
    <property type="evidence" value="ECO:0007669"/>
    <property type="project" value="UniProtKB-KW"/>
</dbReference>
<organism evidence="19">
    <name type="scientific">Craterostigma plantagineum</name>
    <name type="common">Blue gem</name>
    <name type="synonym">Torenia plantagineum</name>
    <dbReference type="NCBI Taxonomy" id="4153"/>
    <lineage>
        <taxon>Eukaryota</taxon>
        <taxon>Viridiplantae</taxon>
        <taxon>Streptophyta</taxon>
        <taxon>Embryophyta</taxon>
        <taxon>Tracheophyta</taxon>
        <taxon>Spermatophyta</taxon>
        <taxon>Magnoliopsida</taxon>
        <taxon>eudicotyledons</taxon>
        <taxon>Gunneridae</taxon>
        <taxon>Pentapetalae</taxon>
        <taxon>asterids</taxon>
        <taxon>lamiids</taxon>
        <taxon>Lamiales</taxon>
        <taxon>Linderniaceae</taxon>
        <taxon>Craterostigma</taxon>
    </lineage>
</organism>
<evidence type="ECO:0000256" key="1">
    <source>
        <dbReference type="ARBA" id="ARBA00004479"/>
    </source>
</evidence>
<dbReference type="FunFam" id="1.10.510.10:FF:000084">
    <property type="entry name" value="Wall-associated receptor kinase 2"/>
    <property type="match status" value="1"/>
</dbReference>
<keyword evidence="5 16" id="KW-0812">Transmembrane</keyword>
<evidence type="ECO:0000256" key="6">
    <source>
        <dbReference type="ARBA" id="ARBA00022729"/>
    </source>
</evidence>
<dbReference type="Pfam" id="PF13947">
    <property type="entry name" value="GUB_WAK_bind"/>
    <property type="match status" value="1"/>
</dbReference>
<dbReference type="Gene3D" id="3.30.200.20">
    <property type="entry name" value="Phosphorylase Kinase, domain 1"/>
    <property type="match status" value="1"/>
</dbReference>
<dbReference type="Pfam" id="PF00069">
    <property type="entry name" value="Pkinase"/>
    <property type="match status" value="1"/>
</dbReference>
<dbReference type="InterPro" id="IPR000719">
    <property type="entry name" value="Prot_kinase_dom"/>
</dbReference>
<keyword evidence="13" id="KW-0325">Glycoprotein</keyword>
<keyword evidence="8 19" id="KW-0418">Kinase</keyword>
<dbReference type="PANTHER" id="PTHR27005:SF515">
    <property type="entry name" value="WALL-ASSOCIATED RECEPTOR KINASE-LIKE 10-RELATED"/>
    <property type="match status" value="1"/>
</dbReference>
<dbReference type="SUPFAM" id="SSF56112">
    <property type="entry name" value="Protein kinase-like (PK-like)"/>
    <property type="match status" value="1"/>
</dbReference>
<reference evidence="19" key="1">
    <citation type="journal article" date="2015" name="New Phytol.">
        <title>The Craterostigma plantagineum glycine-rich protein CpGRP1 interacts with a cell wall-associated protein kinase 1 (CpWAK1) and accumulates in leaf cell walls during dehydration.</title>
        <authorList>
            <person name="Giarola V."/>
            <person name="Krey S."/>
            <person name="von den Driesch B."/>
            <person name="Bartels D."/>
        </authorList>
    </citation>
    <scope>NUCLEOTIDE SEQUENCE</scope>
</reference>
<evidence type="ECO:0000256" key="10">
    <source>
        <dbReference type="ARBA" id="ARBA00022989"/>
    </source>
</evidence>
<accession>A0A0S2ZYM7</accession>
<dbReference type="InterPro" id="IPR008271">
    <property type="entry name" value="Ser/Thr_kinase_AS"/>
</dbReference>
<dbReference type="GO" id="GO:0005509">
    <property type="term" value="F:calcium ion binding"/>
    <property type="evidence" value="ECO:0007669"/>
    <property type="project" value="InterPro"/>
</dbReference>
<evidence type="ECO:0000256" key="11">
    <source>
        <dbReference type="ARBA" id="ARBA00023136"/>
    </source>
</evidence>
<feature type="domain" description="Protein kinase" evidence="18">
    <location>
        <begin position="399"/>
        <end position="676"/>
    </location>
</feature>
<evidence type="ECO:0000259" key="18">
    <source>
        <dbReference type="PROSITE" id="PS50011"/>
    </source>
</evidence>
<comment type="catalytic activity">
    <reaction evidence="15">
        <text>L-threonyl-[protein] + ATP = O-phospho-L-threonyl-[protein] + ADP + H(+)</text>
        <dbReference type="Rhea" id="RHEA:46608"/>
        <dbReference type="Rhea" id="RHEA-COMP:11060"/>
        <dbReference type="Rhea" id="RHEA-COMP:11605"/>
        <dbReference type="ChEBI" id="CHEBI:15378"/>
        <dbReference type="ChEBI" id="CHEBI:30013"/>
        <dbReference type="ChEBI" id="CHEBI:30616"/>
        <dbReference type="ChEBI" id="CHEBI:61977"/>
        <dbReference type="ChEBI" id="CHEBI:456216"/>
    </reaction>
</comment>
<evidence type="ECO:0000256" key="17">
    <source>
        <dbReference type="SAM" id="SignalP"/>
    </source>
</evidence>
<dbReference type="PROSITE" id="PS00108">
    <property type="entry name" value="PROTEIN_KINASE_ST"/>
    <property type="match status" value="1"/>
</dbReference>
<dbReference type="SUPFAM" id="SSF57196">
    <property type="entry name" value="EGF/Laminin"/>
    <property type="match status" value="1"/>
</dbReference>